<dbReference type="GO" id="GO:0032039">
    <property type="term" value="C:integrator complex"/>
    <property type="evidence" value="ECO:0007669"/>
    <property type="project" value="TreeGrafter"/>
</dbReference>
<dbReference type="RefSeq" id="XP_026283478.1">
    <property type="nucleotide sequence ID" value="XM_026427693.2"/>
</dbReference>
<dbReference type="InterPro" id="IPR057412">
    <property type="entry name" value="INTS4_C"/>
</dbReference>
<feature type="domain" description="Integrator complex subunit 4/Protein SIEL C-terminal Ig-like" evidence="4">
    <location>
        <begin position="815"/>
        <end position="961"/>
    </location>
</feature>
<dbReference type="PANTHER" id="PTHR20938:SF0">
    <property type="entry name" value="INTEGRATOR COMPLEX SUBUNIT 4"/>
    <property type="match status" value="1"/>
</dbReference>
<dbReference type="Pfam" id="PF25458">
    <property type="entry name" value="INTS4_C"/>
    <property type="match status" value="1"/>
</dbReference>
<dbReference type="AlphaFoldDB" id="A0A6J1SRM7"/>
<gene>
    <name evidence="6" type="primary">LOC113209922</name>
</gene>
<evidence type="ECO:0000259" key="3">
    <source>
        <dbReference type="Pfam" id="PF24493"/>
    </source>
</evidence>
<dbReference type="OrthoDB" id="18190at2759"/>
<keyword evidence="2" id="KW-0539">Nucleus</keyword>
<dbReference type="GO" id="GO:0016180">
    <property type="term" value="P:snRNA processing"/>
    <property type="evidence" value="ECO:0007669"/>
    <property type="project" value="TreeGrafter"/>
</dbReference>
<dbReference type="FunFam" id="1.25.10.10:FF:000728">
    <property type="entry name" value="Blast:Integrator complex subunit 4"/>
    <property type="match status" value="1"/>
</dbReference>
<dbReference type="Gene3D" id="1.25.10.10">
    <property type="entry name" value="Leucine-rich Repeat Variant"/>
    <property type="match status" value="2"/>
</dbReference>
<dbReference type="CTD" id="92105"/>
<protein>
    <submittedName>
        <fullName evidence="6">Integrator complex subunit 4</fullName>
    </submittedName>
</protein>
<reference evidence="6" key="1">
    <citation type="submission" date="2025-08" db="UniProtKB">
        <authorList>
            <consortium name="RefSeq"/>
        </authorList>
    </citation>
    <scope>IDENTIFICATION</scope>
    <source>
        <tissue evidence="6">Whole organism</tissue>
    </source>
</reference>
<dbReference type="InterPro" id="IPR011989">
    <property type="entry name" value="ARM-like"/>
</dbReference>
<dbReference type="InterPro" id="IPR056235">
    <property type="entry name" value="INTS4_8HBD"/>
</dbReference>
<evidence type="ECO:0000313" key="5">
    <source>
        <dbReference type="Proteomes" id="UP000504606"/>
    </source>
</evidence>
<proteinExistence type="predicted"/>
<dbReference type="Pfam" id="PF24493">
    <property type="entry name" value="INTS4_8HBD"/>
    <property type="match status" value="1"/>
</dbReference>
<evidence type="ECO:0000313" key="6">
    <source>
        <dbReference type="RefSeq" id="XP_026283478.1"/>
    </source>
</evidence>
<accession>A0A6J1SRM7</accession>
<name>A0A6J1SRM7_FRAOC</name>
<dbReference type="PANTHER" id="PTHR20938">
    <property type="entry name" value="INTEGRATOR COMPLEX SUBUNIT 4"/>
    <property type="match status" value="1"/>
</dbReference>
<dbReference type="SUPFAM" id="SSF48371">
    <property type="entry name" value="ARM repeat"/>
    <property type="match status" value="1"/>
</dbReference>
<dbReference type="Proteomes" id="UP000504606">
    <property type="component" value="Unplaced"/>
</dbReference>
<evidence type="ECO:0000256" key="2">
    <source>
        <dbReference type="ARBA" id="ARBA00023242"/>
    </source>
</evidence>
<dbReference type="GeneID" id="113209922"/>
<feature type="domain" description="INTS4 8 helical bundle" evidence="3">
    <location>
        <begin position="608"/>
        <end position="806"/>
    </location>
</feature>
<organism evidence="5 6">
    <name type="scientific">Frankliniella occidentalis</name>
    <name type="common">Western flower thrips</name>
    <name type="synonym">Euthrips occidentalis</name>
    <dbReference type="NCBI Taxonomy" id="133901"/>
    <lineage>
        <taxon>Eukaryota</taxon>
        <taxon>Metazoa</taxon>
        <taxon>Ecdysozoa</taxon>
        <taxon>Arthropoda</taxon>
        <taxon>Hexapoda</taxon>
        <taxon>Insecta</taxon>
        <taxon>Pterygota</taxon>
        <taxon>Neoptera</taxon>
        <taxon>Paraneoptera</taxon>
        <taxon>Thysanoptera</taxon>
        <taxon>Terebrantia</taxon>
        <taxon>Thripoidea</taxon>
        <taxon>Thripidae</taxon>
        <taxon>Frankliniella</taxon>
    </lineage>
</organism>
<sequence length="966" mass="108006">MAAVLKKRALAEYSQVIEEQPRPIKRLRLVRKPSSSNSTILYVGLLERQKTSNEALQVLLRISDSLQFQEDDFLDIIKKLVEHFKREKESAVRVKILSLFGDIGCETGADIQHLLEETQQLLKEETSHKVIVQGVTTLLRLGKLLPDNVQIHTKLVLSAKQYLKDTSHAVKSRCLELIGQLLPVVDTAQSALVQNMLRLIGDYTYSQDARVRAAAFKTMINLHDRGLKLDPSIYTEVCSSLKDDYEIVRLAALRLICVLGNTYAENIIVLPDSEGEQLRLVDDAFAKICCSVTDLSLRVRTVACQLLGTMHQVSPKFLEQTLDKKLMSNMRLKRSAHERALESVRTGEWSSGKKWADDAPREKIDKDSISLVTSGSCGAFVHGLEDEFLEVRSAAVDALCLLSLDNHRFAVMSLDFLVDMFNDEIEDVRIKAIDSLTRISKHIILRDDQLETILSALEDFSMDVREGLHKMLAACRLSTRSCLQMCVEALLDNLKKYPQDRRSLWRCFQRIGSVHPELTLPLVPELLNIHPFFDMPEHDVEDPAYICILILVFNAAQQSPTMLQLFEENTLKHYSYLRDTMPHLVPVLKLGINVRAQELASVETSTSEFIQQICSQLAAAPKATLRSELMEAAQKDLSRLAAIDSAVSGAAEFTALFIGSQLLMEQVLSNRLWSNPASLATQQGNIIRTSITTLLQNCLKLQHMFMGLRSTELAAVKQFKLKALALQLVYIVTGSNSSALSLCDHFLLQVEETQKYLSDESVNVELFTSQLFKEMVQLEETKPGPVARSVLKLLQTSNLALPPHPNISVRMLSADINEPQGDADNAYKFTAGMVIGIPLDADIRNLRDTSILRVKLKYPDQQTVLIIPRASDLRRMDGDDALDSSSQEQCPCYRLLTTVLVSHQVWSEAMHVDISLALDVTEAEGGLGISSTARRAAAQTQGDPCVIDICKPVKVFVSPRPIKRGI</sequence>
<comment type="subcellular location">
    <subcellularLocation>
        <location evidence="1">Nucleus</location>
    </subcellularLocation>
</comment>
<dbReference type="InterPro" id="IPR016024">
    <property type="entry name" value="ARM-type_fold"/>
</dbReference>
<evidence type="ECO:0000256" key="1">
    <source>
        <dbReference type="ARBA" id="ARBA00004123"/>
    </source>
</evidence>
<dbReference type="KEGG" id="foc:113209922"/>
<evidence type="ECO:0000259" key="4">
    <source>
        <dbReference type="Pfam" id="PF25458"/>
    </source>
</evidence>
<keyword evidence="5" id="KW-1185">Reference proteome</keyword>